<dbReference type="PANTHER" id="PTHR10217">
    <property type="entry name" value="VOLTAGE AND LIGAND GATED POTASSIUM CHANNEL"/>
    <property type="match status" value="1"/>
</dbReference>
<dbReference type="GO" id="GO:0042391">
    <property type="term" value="P:regulation of membrane potential"/>
    <property type="evidence" value="ECO:0007669"/>
    <property type="project" value="TreeGrafter"/>
</dbReference>
<dbReference type="GeneID" id="14905806"/>
<dbReference type="AlphaFoldDB" id="G0QYK8"/>
<sequence length="77" mass="8684">MITVGFGDITPVATNEKLFVIVETLGGSLLFAYTVNTVGSIFQELAQKESDFNKKKYEISVYMRTRKCLNQCIVRKS</sequence>
<reference evidence="2 3" key="1">
    <citation type="submission" date="2011-07" db="EMBL/GenBank/DDBJ databases">
        <authorList>
            <person name="Coyne R."/>
            <person name="Brami D."/>
            <person name="Johnson J."/>
            <person name="Hostetler J."/>
            <person name="Hannick L."/>
            <person name="Clark T."/>
            <person name="Cassidy-Hanley D."/>
            <person name="Inman J."/>
        </authorList>
    </citation>
    <scope>NUCLEOTIDE SEQUENCE [LARGE SCALE GENOMIC DNA]</scope>
    <source>
        <strain evidence="2 3">G5</strain>
    </source>
</reference>
<dbReference type="InterPro" id="IPR013099">
    <property type="entry name" value="K_chnl_dom"/>
</dbReference>
<dbReference type="PANTHER" id="PTHR10217:SF435">
    <property type="entry name" value="POTASSIUM VOLTAGE-GATED CHANNEL PROTEIN EAG"/>
    <property type="match status" value="1"/>
</dbReference>
<accession>G0QYK8</accession>
<dbReference type="InterPro" id="IPR050818">
    <property type="entry name" value="KCNH_animal-type"/>
</dbReference>
<evidence type="ECO:0000313" key="3">
    <source>
        <dbReference type="Proteomes" id="UP000008983"/>
    </source>
</evidence>
<dbReference type="GO" id="GO:0005249">
    <property type="term" value="F:voltage-gated potassium channel activity"/>
    <property type="evidence" value="ECO:0007669"/>
    <property type="project" value="TreeGrafter"/>
</dbReference>
<dbReference type="GO" id="GO:0005886">
    <property type="term" value="C:plasma membrane"/>
    <property type="evidence" value="ECO:0007669"/>
    <property type="project" value="TreeGrafter"/>
</dbReference>
<name>G0QYK8_ICHMU</name>
<dbReference type="EMBL" id="GL984116">
    <property type="protein sequence ID" value="EGR29699.1"/>
    <property type="molecule type" value="Genomic_DNA"/>
</dbReference>
<organism evidence="2 3">
    <name type="scientific">Ichthyophthirius multifiliis</name>
    <name type="common">White spot disease agent</name>
    <name type="synonym">Ich</name>
    <dbReference type="NCBI Taxonomy" id="5932"/>
    <lineage>
        <taxon>Eukaryota</taxon>
        <taxon>Sar</taxon>
        <taxon>Alveolata</taxon>
        <taxon>Ciliophora</taxon>
        <taxon>Intramacronucleata</taxon>
        <taxon>Oligohymenophorea</taxon>
        <taxon>Hymenostomatida</taxon>
        <taxon>Ophryoglenina</taxon>
        <taxon>Ichthyophthirius</taxon>
    </lineage>
</organism>
<proteinExistence type="predicted"/>
<dbReference type="Pfam" id="PF07885">
    <property type="entry name" value="Ion_trans_2"/>
    <property type="match status" value="1"/>
</dbReference>
<protein>
    <recommendedName>
        <fullName evidence="1">Potassium channel domain-containing protein</fullName>
    </recommendedName>
</protein>
<dbReference type="RefSeq" id="XP_004030935.1">
    <property type="nucleotide sequence ID" value="XM_004030887.1"/>
</dbReference>
<dbReference type="OrthoDB" id="432483at2759"/>
<feature type="domain" description="Potassium channel" evidence="1">
    <location>
        <begin position="1"/>
        <end position="43"/>
    </location>
</feature>
<gene>
    <name evidence="2" type="ORF">IMG5_150420</name>
</gene>
<dbReference type="SUPFAM" id="SSF81324">
    <property type="entry name" value="Voltage-gated potassium channels"/>
    <property type="match status" value="1"/>
</dbReference>
<keyword evidence="3" id="KW-1185">Reference proteome</keyword>
<evidence type="ECO:0000313" key="2">
    <source>
        <dbReference type="EMBL" id="EGR29699.1"/>
    </source>
</evidence>
<evidence type="ECO:0000259" key="1">
    <source>
        <dbReference type="Pfam" id="PF07885"/>
    </source>
</evidence>
<dbReference type="Proteomes" id="UP000008983">
    <property type="component" value="Unassembled WGS sequence"/>
</dbReference>
<dbReference type="Gene3D" id="1.10.287.70">
    <property type="match status" value="1"/>
</dbReference>
<dbReference type="InParanoid" id="G0QYK8"/>